<feature type="binding site" evidence="10 13">
    <location>
        <position position="39"/>
    </location>
    <ligand>
        <name>NAD(+)</name>
        <dbReference type="ChEBI" id="CHEBI:57540"/>
    </ligand>
</feature>
<evidence type="ECO:0000256" key="2">
    <source>
        <dbReference type="ARBA" id="ARBA00006054"/>
    </source>
</evidence>
<feature type="binding site" evidence="10">
    <location>
        <position position="232"/>
    </location>
    <ligand>
        <name>substrate</name>
    </ligand>
</feature>
<dbReference type="Pfam" id="PF00056">
    <property type="entry name" value="Ldh_1_N"/>
    <property type="match status" value="1"/>
</dbReference>
<evidence type="ECO:0000259" key="16">
    <source>
        <dbReference type="Pfam" id="PF02866"/>
    </source>
</evidence>
<comment type="subcellular location">
    <subcellularLocation>
        <location evidence="10">Cytoplasm</location>
    </subcellularLocation>
</comment>
<keyword evidence="14" id="KW-1133">Transmembrane helix</keyword>
<keyword evidence="14" id="KW-0812">Transmembrane</keyword>
<keyword evidence="10" id="KW-0963">Cytoplasm</keyword>
<dbReference type="KEGG" id="lko:ABN16_01210"/>
<dbReference type="InterPro" id="IPR001236">
    <property type="entry name" value="Lactate/malate_DH_N"/>
</dbReference>
<dbReference type="NCBIfam" id="TIGR01771">
    <property type="entry name" value="L-LDH-NAD"/>
    <property type="match status" value="1"/>
</dbReference>
<comment type="subunit">
    <text evidence="3 10">Homotetramer.</text>
</comment>
<feature type="binding site" evidence="10">
    <location>
        <begin position="124"/>
        <end position="127"/>
    </location>
    <ligand>
        <name>substrate</name>
    </ligand>
</feature>
<dbReference type="AlphaFoldDB" id="A0AAC8ZGD9"/>
<evidence type="ECO:0000256" key="5">
    <source>
        <dbReference type="ARBA" id="ARBA00016495"/>
    </source>
</evidence>
<dbReference type="GO" id="GO:0004459">
    <property type="term" value="F:L-lactate dehydrogenase (NAD+) activity"/>
    <property type="evidence" value="ECO:0007669"/>
    <property type="project" value="UniProtKB-UniRule"/>
</dbReference>
<evidence type="ECO:0000256" key="10">
    <source>
        <dbReference type="HAMAP-Rule" id="MF_00488"/>
    </source>
</evidence>
<dbReference type="InterPro" id="IPR018177">
    <property type="entry name" value="L-lactate_DH_AS"/>
</dbReference>
<feature type="binding site" evidence="13">
    <location>
        <position position="99"/>
    </location>
    <ligand>
        <name>NAD(+)</name>
        <dbReference type="ChEBI" id="CHEBI:57540"/>
    </ligand>
</feature>
<comment type="caution">
    <text evidence="10">Lacks conserved residue(s) required for the propagation of feature annotation.</text>
</comment>
<dbReference type="PROSITE" id="PS00064">
    <property type="entry name" value="L_LDH"/>
    <property type="match status" value="1"/>
</dbReference>
<evidence type="ECO:0000256" key="1">
    <source>
        <dbReference type="ARBA" id="ARBA00004843"/>
    </source>
</evidence>
<feature type="binding site" evidence="10">
    <location>
        <begin position="152"/>
        <end position="155"/>
    </location>
    <ligand>
        <name>substrate</name>
    </ligand>
</feature>
<feature type="binding site" evidence="13">
    <location>
        <begin position="14"/>
        <end position="19"/>
    </location>
    <ligand>
        <name>NAD(+)</name>
        <dbReference type="ChEBI" id="CHEBI:57540"/>
    </ligand>
</feature>
<comment type="catalytic activity">
    <reaction evidence="8 10">
        <text>(S)-lactate + NAD(+) = pyruvate + NADH + H(+)</text>
        <dbReference type="Rhea" id="RHEA:23444"/>
        <dbReference type="ChEBI" id="CHEBI:15361"/>
        <dbReference type="ChEBI" id="CHEBI:15378"/>
        <dbReference type="ChEBI" id="CHEBI:16651"/>
        <dbReference type="ChEBI" id="CHEBI:57540"/>
        <dbReference type="ChEBI" id="CHEBI:57945"/>
        <dbReference type="EC" id="1.1.1.27"/>
    </reaction>
</comment>
<dbReference type="Gene3D" id="3.90.110.10">
    <property type="entry name" value="Lactate dehydrogenase/glycoside hydrolase, family 4, C-terminal"/>
    <property type="match status" value="1"/>
</dbReference>
<dbReference type="NCBIfam" id="NF000824">
    <property type="entry name" value="PRK00066.1"/>
    <property type="match status" value="1"/>
</dbReference>
<feature type="binding site" evidence="10">
    <location>
        <position position="69"/>
    </location>
    <ligand>
        <name>NAD(+)</name>
        <dbReference type="ChEBI" id="CHEBI:57540"/>
    </ligand>
</feature>
<dbReference type="PIRSF" id="PIRSF000102">
    <property type="entry name" value="Lac_mal_DH"/>
    <property type="match status" value="1"/>
</dbReference>
<comment type="pathway">
    <text evidence="1 10">Fermentation; pyruvate fermentation to lactate; (S)-lactate from pyruvate: step 1/1.</text>
</comment>
<feature type="binding site" evidence="10">
    <location>
        <position position="105"/>
    </location>
    <ligand>
        <name>NAD(+)</name>
        <dbReference type="ChEBI" id="CHEBI:57540"/>
    </ligand>
</feature>
<evidence type="ECO:0000256" key="8">
    <source>
        <dbReference type="ARBA" id="ARBA00049258"/>
    </source>
</evidence>
<keyword evidence="6 10" id="KW-0560">Oxidoreductase</keyword>
<dbReference type="EMBL" id="CP012033">
    <property type="protein sequence ID" value="AKP63747.1"/>
    <property type="molecule type" value="Genomic_DNA"/>
</dbReference>
<proteinExistence type="inferred from homology"/>
<dbReference type="SUPFAM" id="SSF56327">
    <property type="entry name" value="LDH C-terminal domain-like"/>
    <property type="match status" value="1"/>
</dbReference>
<keyword evidence="18" id="KW-1185">Reference proteome</keyword>
<feature type="binding site" evidence="12">
    <location>
        <position position="155"/>
    </location>
    <ligand>
        <name>substrate</name>
    </ligand>
</feature>
<evidence type="ECO:0000256" key="9">
    <source>
        <dbReference type="ARBA" id="ARBA00056904"/>
    </source>
</evidence>
<gene>
    <name evidence="10" type="primary">ldh</name>
    <name evidence="17" type="ORF">ABN16_01210</name>
</gene>
<dbReference type="Proteomes" id="UP000036000">
    <property type="component" value="Chromosome"/>
</dbReference>
<sequence length="316" mass="33344">MFNQTRHQKVVLVGDGAVGSSYALLMLQQPVMDELVIVDIAEEHCVGDSLDLEDTQLWSTPKTVRSGTYADASDADLVVITAGVPRKPGETRLDLVNKNLKILRSIVTPIVASGFAGIFLVAANPVDILTAATQRLSGFPPARVIGSGTSLDTARFKVGLAKRLQVAPQQLEVNIVGEHGDTEFAALHAATLGGRPLLDVIQQQGITNQELIDIEAAARTKGGKIIGLKGATFYGVATCLARISRAVLANENAVLPVGAYLDGQYHQHGLYLGTPAVINANGIDHILELSLSPEEQEKMAHSAGAVQSVLTAAFAS</sequence>
<dbReference type="Gene3D" id="3.40.50.720">
    <property type="entry name" value="NAD(P)-binding Rossmann-like Domain"/>
    <property type="match status" value="1"/>
</dbReference>
<dbReference type="HAMAP" id="MF_00488">
    <property type="entry name" value="Lactate_dehydrog"/>
    <property type="match status" value="1"/>
</dbReference>
<feature type="binding site" evidence="10">
    <location>
        <begin position="83"/>
        <end position="84"/>
    </location>
    <ligand>
        <name>NAD(+)</name>
        <dbReference type="ChEBI" id="CHEBI:57540"/>
    </ligand>
</feature>
<feature type="binding site" evidence="10">
    <location>
        <position position="147"/>
    </location>
    <ligand>
        <name>NAD(+)</name>
        <dbReference type="ChEBI" id="CHEBI:57540"/>
    </ligand>
</feature>
<dbReference type="PANTHER" id="PTHR43128">
    <property type="entry name" value="L-2-HYDROXYCARBOXYLATE DEHYDROGENASE (NAD(P)(+))"/>
    <property type="match status" value="1"/>
</dbReference>
<dbReference type="InterPro" id="IPR022383">
    <property type="entry name" value="Lactate/malate_DH_C"/>
</dbReference>
<dbReference type="InterPro" id="IPR001557">
    <property type="entry name" value="L-lactate/malate_DH"/>
</dbReference>
<feature type="binding site" evidence="12">
    <location>
        <position position="86"/>
    </location>
    <ligand>
        <name>substrate</name>
    </ligand>
</feature>
<keyword evidence="7 10" id="KW-0520">NAD</keyword>
<dbReference type="FunFam" id="3.40.50.720:FF:000018">
    <property type="entry name" value="Malate dehydrogenase"/>
    <property type="match status" value="1"/>
</dbReference>
<evidence type="ECO:0000256" key="13">
    <source>
        <dbReference type="PIRSR" id="PIRSR000102-3"/>
    </source>
</evidence>
<comment type="function">
    <text evidence="9 10">Catalyzes the conversion of lactate to pyruvate.</text>
</comment>
<dbReference type="GO" id="GO:0005737">
    <property type="term" value="C:cytoplasm"/>
    <property type="evidence" value="ECO:0007669"/>
    <property type="project" value="UniProtKB-SubCell"/>
</dbReference>
<protein>
    <recommendedName>
        <fullName evidence="5 10">L-lactate dehydrogenase</fullName>
        <shortName evidence="10">L-LDH</shortName>
        <ecNumber evidence="4 10">1.1.1.27</ecNumber>
    </recommendedName>
</protein>
<name>A0AAC8ZGD9_9LACO</name>
<dbReference type="RefSeq" id="WP_048732271.1">
    <property type="nucleotide sequence ID" value="NZ_CP012033.1"/>
</dbReference>
<dbReference type="SUPFAM" id="SSF51735">
    <property type="entry name" value="NAD(P)-binding Rossmann-fold domains"/>
    <property type="match status" value="1"/>
</dbReference>
<dbReference type="PRINTS" id="PR00086">
    <property type="entry name" value="LLDHDRGNASE"/>
</dbReference>
<dbReference type="PANTHER" id="PTHR43128:SF16">
    <property type="entry name" value="L-LACTATE DEHYDROGENASE"/>
    <property type="match status" value="1"/>
</dbReference>
<comment type="similarity">
    <text evidence="2 10">Belongs to the LDH/MDH superfamily. LDH family.</text>
</comment>
<evidence type="ECO:0000256" key="12">
    <source>
        <dbReference type="PIRSR" id="PIRSR000102-2"/>
    </source>
</evidence>
<feature type="domain" description="Lactate/malate dehydrogenase C-terminal" evidence="16">
    <location>
        <begin position="149"/>
        <end position="314"/>
    </location>
</feature>
<dbReference type="InterPro" id="IPR036291">
    <property type="entry name" value="NAD(P)-bd_dom_sf"/>
</dbReference>
<evidence type="ECO:0000313" key="18">
    <source>
        <dbReference type="Proteomes" id="UP000036000"/>
    </source>
</evidence>
<evidence type="ECO:0000256" key="3">
    <source>
        <dbReference type="ARBA" id="ARBA00011881"/>
    </source>
</evidence>
<feature type="binding site" evidence="10 12">
    <location>
        <position position="92"/>
    </location>
    <ligand>
        <name>substrate</name>
    </ligand>
</feature>
<reference evidence="17 18" key="1">
    <citation type="submission" date="2015-07" db="EMBL/GenBank/DDBJ databases">
        <title>Lactobacillus korensis/26-25/ whole genome sequencing.</title>
        <authorList>
            <person name="Kim M.K."/>
            <person name="Im W.-T."/>
            <person name="Srinivasan S."/>
            <person name="Lee J.-J."/>
        </authorList>
    </citation>
    <scope>NUCLEOTIDE SEQUENCE [LARGE SCALE GENOMIC DNA]</scope>
    <source>
        <strain evidence="17 18">26-25</strain>
    </source>
</reference>
<feature type="binding site" evidence="10">
    <location>
        <begin position="122"/>
        <end position="124"/>
    </location>
    <ligand>
        <name>NAD(+)</name>
        <dbReference type="ChEBI" id="CHEBI:57540"/>
    </ligand>
</feature>
<dbReference type="Pfam" id="PF02866">
    <property type="entry name" value="Ldh_1_C"/>
    <property type="match status" value="1"/>
</dbReference>
<dbReference type="InterPro" id="IPR015955">
    <property type="entry name" value="Lactate_DH/Glyco_Ohase_4_C"/>
</dbReference>
<feature type="binding site" evidence="10">
    <location>
        <position position="18"/>
    </location>
    <ligand>
        <name>NAD(+)</name>
        <dbReference type="ChEBI" id="CHEBI:57540"/>
    </ligand>
</feature>
<feature type="domain" description="Lactate/malate dehydrogenase N-terminal" evidence="15">
    <location>
        <begin position="9"/>
        <end position="146"/>
    </location>
</feature>
<feature type="active site" description="Proton acceptor" evidence="10 11">
    <location>
        <position position="179"/>
    </location>
</feature>
<accession>A0AAC8ZGD9</accession>
<evidence type="ECO:0000256" key="11">
    <source>
        <dbReference type="PIRSR" id="PIRSR000102-1"/>
    </source>
</evidence>
<dbReference type="GO" id="GO:0006096">
    <property type="term" value="P:glycolytic process"/>
    <property type="evidence" value="ECO:0007669"/>
    <property type="project" value="UniProtKB-UniRule"/>
</dbReference>
<feature type="binding site" evidence="12">
    <location>
        <position position="124"/>
    </location>
    <ligand>
        <name>substrate</name>
    </ligand>
</feature>
<dbReference type="CDD" id="cd05291">
    <property type="entry name" value="HicDH_like"/>
    <property type="match status" value="1"/>
</dbReference>
<evidence type="ECO:0000256" key="14">
    <source>
        <dbReference type="SAM" id="Phobius"/>
    </source>
</evidence>
<dbReference type="InterPro" id="IPR011304">
    <property type="entry name" value="L-lactate_DH"/>
</dbReference>
<feature type="transmembrane region" description="Helical" evidence="14">
    <location>
        <begin position="102"/>
        <end position="123"/>
    </location>
</feature>
<evidence type="ECO:0000256" key="4">
    <source>
        <dbReference type="ARBA" id="ARBA00012967"/>
    </source>
</evidence>
<evidence type="ECO:0000256" key="7">
    <source>
        <dbReference type="ARBA" id="ARBA00023027"/>
    </source>
</evidence>
<dbReference type="GO" id="GO:0006089">
    <property type="term" value="P:lactate metabolic process"/>
    <property type="evidence" value="ECO:0007669"/>
    <property type="project" value="TreeGrafter"/>
</dbReference>
<evidence type="ECO:0000256" key="6">
    <source>
        <dbReference type="ARBA" id="ARBA00023002"/>
    </source>
</evidence>
<dbReference type="EC" id="1.1.1.27" evidence="4 10"/>
<organism evidence="17 18">
    <name type="scientific">Levilactobacillus koreensis</name>
    <dbReference type="NCBI Taxonomy" id="637971"/>
    <lineage>
        <taxon>Bacteria</taxon>
        <taxon>Bacillati</taxon>
        <taxon>Bacillota</taxon>
        <taxon>Bacilli</taxon>
        <taxon>Lactobacillales</taxon>
        <taxon>Lactobacillaceae</taxon>
        <taxon>Levilactobacillus</taxon>
    </lineage>
</organism>
<keyword evidence="14" id="KW-0472">Membrane</keyword>
<evidence type="ECO:0000313" key="17">
    <source>
        <dbReference type="EMBL" id="AKP63747.1"/>
    </source>
</evidence>
<evidence type="ECO:0000259" key="15">
    <source>
        <dbReference type="Pfam" id="PF00056"/>
    </source>
</evidence>